<proteinExistence type="inferred from homology"/>
<dbReference type="Proteomes" id="UP000659223">
    <property type="component" value="Unassembled WGS sequence"/>
</dbReference>
<evidence type="ECO:0000256" key="1">
    <source>
        <dbReference type="ARBA" id="ARBA00006754"/>
    </source>
</evidence>
<organism evidence="3 4">
    <name type="scientific">Streptomyces hiroshimensis</name>
    <dbReference type="NCBI Taxonomy" id="66424"/>
    <lineage>
        <taxon>Bacteria</taxon>
        <taxon>Bacillati</taxon>
        <taxon>Actinomycetota</taxon>
        <taxon>Actinomycetes</taxon>
        <taxon>Kitasatosporales</taxon>
        <taxon>Streptomycetaceae</taxon>
        <taxon>Streptomyces</taxon>
    </lineage>
</organism>
<dbReference type="PANTHER" id="PTHR33744">
    <property type="entry name" value="CARBOHYDRATE DIACID REGULATOR"/>
    <property type="match status" value="1"/>
</dbReference>
<dbReference type="InterPro" id="IPR042070">
    <property type="entry name" value="PucR_C-HTH_sf"/>
</dbReference>
<dbReference type="Pfam" id="PF17853">
    <property type="entry name" value="GGDEF_2"/>
    <property type="match status" value="1"/>
</dbReference>
<reference evidence="4" key="1">
    <citation type="journal article" date="2019" name="Int. J. Syst. Evol. Microbiol.">
        <title>The Global Catalogue of Microorganisms (GCM) 10K type strain sequencing project: providing services to taxonomists for standard genome sequencing and annotation.</title>
        <authorList>
            <consortium name="The Broad Institute Genomics Platform"/>
            <consortium name="The Broad Institute Genome Sequencing Center for Infectious Disease"/>
            <person name="Wu L."/>
            <person name="Ma J."/>
        </authorList>
    </citation>
    <scope>NUCLEOTIDE SEQUENCE [LARGE SCALE GENOMIC DNA]</scope>
    <source>
        <strain evidence="4">JCM 4586</strain>
    </source>
</reference>
<evidence type="ECO:0000313" key="4">
    <source>
        <dbReference type="Proteomes" id="UP000659223"/>
    </source>
</evidence>
<dbReference type="InterPro" id="IPR025736">
    <property type="entry name" value="PucR_C-HTH_dom"/>
</dbReference>
<protein>
    <recommendedName>
        <fullName evidence="2">GAF domain-containing protein</fullName>
    </recommendedName>
</protein>
<name>A0ABQ2Y518_9ACTN</name>
<dbReference type="Pfam" id="PF13185">
    <property type="entry name" value="GAF_2"/>
    <property type="match status" value="1"/>
</dbReference>
<evidence type="ECO:0000313" key="3">
    <source>
        <dbReference type="EMBL" id="GGX60392.1"/>
    </source>
</evidence>
<dbReference type="InterPro" id="IPR029016">
    <property type="entry name" value="GAF-like_dom_sf"/>
</dbReference>
<sequence length="702" mass="74272">MHSFPAYRAAALSVRQSAPDPGGTVSQDMSEDGVLAVLELLAAGAPAQEYEVLAERVRSAGAGPEHLDRLGSAIQLGLSIRTWTERQKQREAGMSALVDTARDLATPHDLDTLLKVILRRARLLLAVDMSYIGLYDEGERYVSIRAADGHTTALNVGLRLPGGTGLGSAVMANPSPFWTPDYLADERIQHSGEIDYVVKAEGLQAILAVPLSRGASPFGTLYVAERKVRHFTTDEIALLSSLSDLASVAIEKAELLDRTTALVAELEQHSTRVEAGLRSAQELSDAQHRLIQLVLGDCDLDTLARASATELGAAVQVCAANGTVLTSAGLLRPAGEGAGGAEEAACAGGADGDRAPDPIESLLVPAAMDAHAAREPVALAGGLWAVPISAGTGSNLGTLLLRPDRPDAVQDERLLRLVAQVMAVQLLVESSRTAIAEGQVRDDFLADLLASPQRPPHQLEQHARRLGINLGKPHVVVVARPEGDARGKMAIWASSYAHRLSGLKSMHNGCAVLLLPGSDAGCAGRAVSAELSPLLGHPVTVSSAGPVAGPASVHHGFQEALRCLDAMTSLGVIGRSASVRELGFLGVLLSDNHDVEGFVDSVIGPVIDYDQQRFTDLTRTLETYFEAGGSPTNAAKKLHVHPNTVARRLERISELLGPQWQQPERALEVQLALRVFRVRHSLRMRDRAGPGADGGAPKAQET</sequence>
<dbReference type="SUPFAM" id="SSF55781">
    <property type="entry name" value="GAF domain-like"/>
    <property type="match status" value="1"/>
</dbReference>
<dbReference type="Gene3D" id="1.10.10.2840">
    <property type="entry name" value="PucR C-terminal helix-turn-helix domain"/>
    <property type="match status" value="1"/>
</dbReference>
<dbReference type="PANTHER" id="PTHR33744:SF1">
    <property type="entry name" value="DNA-BINDING TRANSCRIPTIONAL ACTIVATOR ADER"/>
    <property type="match status" value="1"/>
</dbReference>
<dbReference type="InterPro" id="IPR051448">
    <property type="entry name" value="CdaR-like_regulators"/>
</dbReference>
<dbReference type="Pfam" id="PF13556">
    <property type="entry name" value="HTH_30"/>
    <property type="match status" value="1"/>
</dbReference>
<keyword evidence="4" id="KW-1185">Reference proteome</keyword>
<dbReference type="SMART" id="SM00065">
    <property type="entry name" value="GAF"/>
    <property type="match status" value="1"/>
</dbReference>
<comment type="similarity">
    <text evidence="1">Belongs to the CdaR family.</text>
</comment>
<dbReference type="EMBL" id="BMUT01000001">
    <property type="protein sequence ID" value="GGX60392.1"/>
    <property type="molecule type" value="Genomic_DNA"/>
</dbReference>
<dbReference type="InterPro" id="IPR041522">
    <property type="entry name" value="CdaR_GGDEF"/>
</dbReference>
<feature type="domain" description="GAF" evidence="2">
    <location>
        <begin position="109"/>
        <end position="260"/>
    </location>
</feature>
<dbReference type="InterPro" id="IPR003018">
    <property type="entry name" value="GAF"/>
</dbReference>
<comment type="caution">
    <text evidence="3">The sequence shown here is derived from an EMBL/GenBank/DDBJ whole genome shotgun (WGS) entry which is preliminary data.</text>
</comment>
<evidence type="ECO:0000259" key="2">
    <source>
        <dbReference type="SMART" id="SM00065"/>
    </source>
</evidence>
<accession>A0ABQ2Y518</accession>
<dbReference type="Gene3D" id="3.30.450.40">
    <property type="match status" value="1"/>
</dbReference>
<gene>
    <name evidence="3" type="ORF">GCM10010324_01240</name>
</gene>